<accession>A0ABP7JW03</accession>
<dbReference type="Proteomes" id="UP001501624">
    <property type="component" value="Unassembled WGS sequence"/>
</dbReference>
<dbReference type="InterPro" id="IPR012347">
    <property type="entry name" value="Ferritin-like"/>
</dbReference>
<sequence length="188" mass="20467">MRFRIAPSRIRLTVAALAAAALVVAPAASASTSNSAKGNDRATSHDISFIAMLVPHHQSAVEMAEVARAKATNAEVRQLAAHIAGEQSGQIRQMEAWLSRQGAKPEPPPAPVREMEQQDLQMLRSAEGAMVDRMFLMMMRPHHAQAVAEAIDELEHGRDRFALDVARTTKTDQSRELARMNDLLAALG</sequence>
<comment type="caution">
    <text evidence="3">The sequence shown here is derived from an EMBL/GenBank/DDBJ whole genome shotgun (WGS) entry which is preliminary data.</text>
</comment>
<organism evidence="3 4">
    <name type="scientific">Amycolatopsis tucumanensis</name>
    <dbReference type="NCBI Taxonomy" id="401106"/>
    <lineage>
        <taxon>Bacteria</taxon>
        <taxon>Bacillati</taxon>
        <taxon>Actinomycetota</taxon>
        <taxon>Actinomycetes</taxon>
        <taxon>Pseudonocardiales</taxon>
        <taxon>Pseudonocardiaceae</taxon>
        <taxon>Amycolatopsis</taxon>
    </lineage>
</organism>
<evidence type="ECO:0000256" key="1">
    <source>
        <dbReference type="SAM" id="SignalP"/>
    </source>
</evidence>
<proteinExistence type="predicted"/>
<dbReference type="RefSeq" id="WP_237339378.1">
    <property type="nucleotide sequence ID" value="NZ_BAABCM010000026.1"/>
</dbReference>
<gene>
    <name evidence="3" type="ORF">GCM10022380_87890</name>
</gene>
<feature type="domain" description="DUF305" evidence="2">
    <location>
        <begin position="46"/>
        <end position="184"/>
    </location>
</feature>
<evidence type="ECO:0000313" key="3">
    <source>
        <dbReference type="EMBL" id="GAA3856844.1"/>
    </source>
</evidence>
<dbReference type="PANTHER" id="PTHR36933:SF1">
    <property type="entry name" value="SLL0788 PROTEIN"/>
    <property type="match status" value="1"/>
</dbReference>
<evidence type="ECO:0000313" key="4">
    <source>
        <dbReference type="Proteomes" id="UP001501624"/>
    </source>
</evidence>
<keyword evidence="4" id="KW-1185">Reference proteome</keyword>
<evidence type="ECO:0000259" key="2">
    <source>
        <dbReference type="Pfam" id="PF03713"/>
    </source>
</evidence>
<feature type="chain" id="PRO_5046375727" evidence="1">
    <location>
        <begin position="31"/>
        <end position="188"/>
    </location>
</feature>
<keyword evidence="1" id="KW-0732">Signal</keyword>
<name>A0ABP7JW03_9PSEU</name>
<dbReference type="EMBL" id="BAABCM010000026">
    <property type="protein sequence ID" value="GAA3856844.1"/>
    <property type="molecule type" value="Genomic_DNA"/>
</dbReference>
<dbReference type="Gene3D" id="1.20.1260.10">
    <property type="match status" value="1"/>
</dbReference>
<feature type="signal peptide" evidence="1">
    <location>
        <begin position="1"/>
        <end position="30"/>
    </location>
</feature>
<dbReference type="Pfam" id="PF03713">
    <property type="entry name" value="DUF305"/>
    <property type="match status" value="1"/>
</dbReference>
<dbReference type="InterPro" id="IPR005183">
    <property type="entry name" value="DUF305_CopM-like"/>
</dbReference>
<dbReference type="PANTHER" id="PTHR36933">
    <property type="entry name" value="SLL0788 PROTEIN"/>
    <property type="match status" value="1"/>
</dbReference>
<reference evidence="4" key="1">
    <citation type="journal article" date="2019" name="Int. J. Syst. Evol. Microbiol.">
        <title>The Global Catalogue of Microorganisms (GCM) 10K type strain sequencing project: providing services to taxonomists for standard genome sequencing and annotation.</title>
        <authorList>
            <consortium name="The Broad Institute Genomics Platform"/>
            <consortium name="The Broad Institute Genome Sequencing Center for Infectious Disease"/>
            <person name="Wu L."/>
            <person name="Ma J."/>
        </authorList>
    </citation>
    <scope>NUCLEOTIDE SEQUENCE [LARGE SCALE GENOMIC DNA]</scope>
    <source>
        <strain evidence="4">JCM 17017</strain>
    </source>
</reference>
<protein>
    <submittedName>
        <fullName evidence="3">DUF305 domain-containing protein</fullName>
    </submittedName>
</protein>